<protein>
    <recommendedName>
        <fullName evidence="3">DUF4347 domain-containing protein</fullName>
    </recommendedName>
</protein>
<evidence type="ECO:0008006" key="3">
    <source>
        <dbReference type="Google" id="ProtNLM"/>
    </source>
</evidence>
<accession>A0ABS5QDG8</accession>
<proteinExistence type="predicted"/>
<name>A0ABS5QDG8_9PROT</name>
<gene>
    <name evidence="1" type="ORF">KHU32_12275</name>
</gene>
<evidence type="ECO:0000313" key="2">
    <source>
        <dbReference type="Proteomes" id="UP000766336"/>
    </source>
</evidence>
<keyword evidence="2" id="KW-1185">Reference proteome</keyword>
<evidence type="ECO:0000313" key="1">
    <source>
        <dbReference type="EMBL" id="MBS7811716.1"/>
    </source>
</evidence>
<dbReference type="Proteomes" id="UP000766336">
    <property type="component" value="Unassembled WGS sequence"/>
</dbReference>
<organism evidence="1 2">
    <name type="scientific">Roseococcus pinisoli</name>
    <dbReference type="NCBI Taxonomy" id="2835040"/>
    <lineage>
        <taxon>Bacteria</taxon>
        <taxon>Pseudomonadati</taxon>
        <taxon>Pseudomonadota</taxon>
        <taxon>Alphaproteobacteria</taxon>
        <taxon>Acetobacterales</taxon>
        <taxon>Roseomonadaceae</taxon>
        <taxon>Roseococcus</taxon>
    </lineage>
</organism>
<reference evidence="1 2" key="1">
    <citation type="submission" date="2021-05" db="EMBL/GenBank/DDBJ databases">
        <title>Roseococcus sp. XZZS9, whole genome shotgun sequencing project.</title>
        <authorList>
            <person name="Zhao G."/>
            <person name="Shen L."/>
        </authorList>
    </citation>
    <scope>NUCLEOTIDE SEQUENCE [LARGE SCALE GENOMIC DNA]</scope>
    <source>
        <strain evidence="1 2">XZZS9</strain>
    </source>
</reference>
<dbReference type="EMBL" id="JAHCDA010000002">
    <property type="protein sequence ID" value="MBS7811716.1"/>
    <property type="molecule type" value="Genomic_DNA"/>
</dbReference>
<comment type="caution">
    <text evidence="1">The sequence shown here is derived from an EMBL/GenBank/DDBJ whole genome shotgun (WGS) entry which is preliminary data.</text>
</comment>
<dbReference type="RefSeq" id="WP_213670373.1">
    <property type="nucleotide sequence ID" value="NZ_JAHCDA010000002.1"/>
</dbReference>
<sequence length="203" mass="22075">MNYPFRWSEGRNSMALVVTVVDDTDRVGYAASMLRTGELYMTDAVDMVAKILAFLAKYSPPPSPHSITAYAMSHGRVPLPKTPAPGTTPMDKLNILDHGNSSGLEIGTDWVSTASFARFQPEFAKLASKFAPGAYVHLQHCEAGMNISLMEMFADTFAVPVVGGRGLTNPVYRANTGNYVRVYPTSGGSRPRSDTFFWGPGDQ</sequence>